<sequence>MPFVRMCSNTIGTWMFSNAMGQYIPDNQSGYRLISARLMEKMFTSKLGGFEFEVEMILRCVIEKYKLGWVTISTIYGDEKSHIHPIPHVIRFFEVTSYSRKVVRQAKKKIKIE</sequence>
<evidence type="ECO:0000313" key="1">
    <source>
        <dbReference type="EMBL" id="MPN37056.1"/>
    </source>
</evidence>
<dbReference type="EMBL" id="VSSQ01091516">
    <property type="protein sequence ID" value="MPN37056.1"/>
    <property type="molecule type" value="Genomic_DNA"/>
</dbReference>
<accession>A0A645HET0</accession>
<dbReference type="AlphaFoldDB" id="A0A645HET0"/>
<organism evidence="1">
    <name type="scientific">bioreactor metagenome</name>
    <dbReference type="NCBI Taxonomy" id="1076179"/>
    <lineage>
        <taxon>unclassified sequences</taxon>
        <taxon>metagenomes</taxon>
        <taxon>ecological metagenomes</taxon>
    </lineage>
</organism>
<comment type="caution">
    <text evidence="1">The sequence shown here is derived from an EMBL/GenBank/DDBJ whole genome shotgun (WGS) entry which is preliminary data.</text>
</comment>
<name>A0A645HET0_9ZZZZ</name>
<proteinExistence type="predicted"/>
<reference evidence="1" key="1">
    <citation type="submission" date="2019-08" db="EMBL/GenBank/DDBJ databases">
        <authorList>
            <person name="Kucharzyk K."/>
            <person name="Murdoch R.W."/>
            <person name="Higgins S."/>
            <person name="Loffler F."/>
        </authorList>
    </citation>
    <scope>NUCLEOTIDE SEQUENCE</scope>
</reference>
<gene>
    <name evidence="1" type="ORF">SDC9_184572</name>
</gene>
<protein>
    <recommendedName>
        <fullName evidence="2">Glycosyltransferase 2-like domain-containing protein</fullName>
    </recommendedName>
</protein>
<evidence type="ECO:0008006" key="2">
    <source>
        <dbReference type="Google" id="ProtNLM"/>
    </source>
</evidence>